<sequence length="501" mass="53200">MTESLTTAISAARSALEGAPDSVASLADLPDDELVAALSEASAVRRILDARISLYAGEVARRSAPSLAHSGLAQRRGHRTADELVRVATGSTQRDARDAVQAGVLLLGAEAAGAAGPGGGGVADDRGLGVAALELPEGMPPLPAWAQGLVAPVRRGALSLAALQAIRSGLGQPTATVTVEVLRGAVEALLAEASTLDADRLYRRARDLRDELDAEGVAEREAERRSARSLRLHRLPDGMTRASWLLDPESAAIVTDIFDRATSPRRGGPTFVGERDAALAQRIRDDERSPEQYASDAFLALLVAGADADSSQLLGSGAPSVRVLVTADDLRSGAGVATVEGQTAPLSLPTVERMLCTGTHTPILISGTGQPLDVGRTRRHFTRRQRIALAARDGGCRWAGCERPPSWTEAHHINPWHSDHGRTDVADGILLCRHHHLLVHNNGWRIRRRAARPDEPPGDRYEAIPPPTDALHADARQTPLDLPSRSEPLRRALRPALVCAV</sequence>
<evidence type="ECO:0000313" key="3">
    <source>
        <dbReference type="EMBL" id="NHF62654.1"/>
    </source>
</evidence>
<keyword evidence="4" id="KW-1185">Reference proteome</keyword>
<accession>A0A9E5JLF1</accession>
<reference evidence="3 4" key="1">
    <citation type="submission" date="2020-03" db="EMBL/GenBank/DDBJ databases">
        <title>Chryseoglobus sp. isolated from a deep-sea seamount.</title>
        <authorList>
            <person name="Zhang D.-C."/>
        </authorList>
    </citation>
    <scope>NUCLEOTIDE SEQUENCE [LARGE SCALE GENOMIC DNA]</scope>
    <source>
        <strain evidence="3 4">KN1116</strain>
    </source>
</reference>
<evidence type="ECO:0000259" key="2">
    <source>
        <dbReference type="SMART" id="SM00507"/>
    </source>
</evidence>
<dbReference type="Proteomes" id="UP000818266">
    <property type="component" value="Unassembled WGS sequence"/>
</dbReference>
<protein>
    <submittedName>
        <fullName evidence="3">DUF222 domain-containing protein</fullName>
    </submittedName>
</protein>
<organism evidence="3 4">
    <name type="scientific">Microcella pacifica</name>
    <dbReference type="NCBI Taxonomy" id="2591847"/>
    <lineage>
        <taxon>Bacteria</taxon>
        <taxon>Bacillati</taxon>
        <taxon>Actinomycetota</taxon>
        <taxon>Actinomycetes</taxon>
        <taxon>Micrococcales</taxon>
        <taxon>Microbacteriaceae</taxon>
        <taxon>Microcella</taxon>
    </lineage>
</organism>
<dbReference type="CDD" id="cd00085">
    <property type="entry name" value="HNHc"/>
    <property type="match status" value="1"/>
</dbReference>
<feature type="domain" description="HNH nuclease" evidence="2">
    <location>
        <begin position="384"/>
        <end position="437"/>
    </location>
</feature>
<feature type="compositionally biased region" description="Basic and acidic residues" evidence="1">
    <location>
        <begin position="451"/>
        <end position="462"/>
    </location>
</feature>
<evidence type="ECO:0000313" key="4">
    <source>
        <dbReference type="Proteomes" id="UP000818266"/>
    </source>
</evidence>
<dbReference type="SMART" id="SM00507">
    <property type="entry name" value="HNHc"/>
    <property type="match status" value="1"/>
</dbReference>
<proteinExistence type="predicted"/>
<name>A0A9E5JLF1_9MICO</name>
<dbReference type="Pfam" id="PF02720">
    <property type="entry name" value="DUF222"/>
    <property type="match status" value="1"/>
</dbReference>
<dbReference type="RefSeq" id="WP_165638059.1">
    <property type="nucleotide sequence ID" value="NZ_VIKT02000006.1"/>
</dbReference>
<evidence type="ECO:0000256" key="1">
    <source>
        <dbReference type="SAM" id="MobiDB-lite"/>
    </source>
</evidence>
<feature type="region of interest" description="Disordered" evidence="1">
    <location>
        <begin position="449"/>
        <end position="473"/>
    </location>
</feature>
<dbReference type="AlphaFoldDB" id="A0A9E5JLF1"/>
<dbReference type="InterPro" id="IPR003615">
    <property type="entry name" value="HNH_nuc"/>
</dbReference>
<comment type="caution">
    <text evidence="3">The sequence shown here is derived from an EMBL/GenBank/DDBJ whole genome shotgun (WGS) entry which is preliminary data.</text>
</comment>
<dbReference type="InterPro" id="IPR003870">
    <property type="entry name" value="DUF222"/>
</dbReference>
<gene>
    <name evidence="3" type="ORF">FK219_005285</name>
</gene>
<dbReference type="EMBL" id="VIKT02000006">
    <property type="protein sequence ID" value="NHF62654.1"/>
    <property type="molecule type" value="Genomic_DNA"/>
</dbReference>